<evidence type="ECO:0000256" key="2">
    <source>
        <dbReference type="ARBA" id="ARBA00022679"/>
    </source>
</evidence>
<evidence type="ECO:0000259" key="5">
    <source>
        <dbReference type="Pfam" id="PF00294"/>
    </source>
</evidence>
<feature type="domain" description="Carbohydrate kinase PfkB" evidence="5">
    <location>
        <begin position="9"/>
        <end position="292"/>
    </location>
</feature>
<dbReference type="InterPro" id="IPR002173">
    <property type="entry name" value="Carboh/pur_kinase_PfkB_CS"/>
</dbReference>
<dbReference type="Proteomes" id="UP000229307">
    <property type="component" value="Unassembled WGS sequence"/>
</dbReference>
<keyword evidence="2 4" id="KW-0808">Transferase</keyword>
<dbReference type="Pfam" id="PF00294">
    <property type="entry name" value="PfkB"/>
    <property type="match status" value="1"/>
</dbReference>
<dbReference type="Gene3D" id="3.40.1190.20">
    <property type="match status" value="1"/>
</dbReference>
<evidence type="ECO:0000313" key="7">
    <source>
        <dbReference type="Proteomes" id="UP000229307"/>
    </source>
</evidence>
<reference evidence="7" key="1">
    <citation type="submission" date="2017-09" db="EMBL/GenBank/DDBJ databases">
        <title>Depth-based differentiation of microbial function through sediment-hosted aquifers and enrichment of novel symbionts in the deep terrestrial subsurface.</title>
        <authorList>
            <person name="Probst A.J."/>
            <person name="Ladd B."/>
            <person name="Jarett J.K."/>
            <person name="Geller-Mcgrath D.E."/>
            <person name="Sieber C.M.K."/>
            <person name="Emerson J.B."/>
            <person name="Anantharaman K."/>
            <person name="Thomas B.C."/>
            <person name="Malmstrom R."/>
            <person name="Stieglmeier M."/>
            <person name="Klingl A."/>
            <person name="Woyke T."/>
            <person name="Ryan C.M."/>
            <person name="Banfield J.F."/>
        </authorList>
    </citation>
    <scope>NUCLEOTIDE SEQUENCE [LARGE SCALE GENOMIC DNA]</scope>
</reference>
<dbReference type="PROSITE" id="PS00584">
    <property type="entry name" value="PFKB_KINASES_2"/>
    <property type="match status" value="1"/>
</dbReference>
<name>A0A2M7S5E7_9BACT</name>
<dbReference type="InterPro" id="IPR011611">
    <property type="entry name" value="PfkB_dom"/>
</dbReference>
<comment type="caution">
    <text evidence="6">The sequence shown here is derived from an EMBL/GenBank/DDBJ whole genome shotgun (WGS) entry which is preliminary data.</text>
</comment>
<organism evidence="6 7">
    <name type="scientific">Candidatus Desantisbacteria bacterium CG_4_10_14_0_8_um_filter_48_22</name>
    <dbReference type="NCBI Taxonomy" id="1974543"/>
    <lineage>
        <taxon>Bacteria</taxon>
        <taxon>Candidatus Desantisiibacteriota</taxon>
    </lineage>
</organism>
<dbReference type="InterPro" id="IPR002139">
    <property type="entry name" value="Ribo/fructo_kinase"/>
</dbReference>
<proteinExistence type="inferred from homology"/>
<dbReference type="SUPFAM" id="SSF53613">
    <property type="entry name" value="Ribokinase-like"/>
    <property type="match status" value="1"/>
</dbReference>
<dbReference type="EMBL" id="PFMR01000316">
    <property type="protein sequence ID" value="PIZ14679.1"/>
    <property type="molecule type" value="Genomic_DNA"/>
</dbReference>
<dbReference type="PANTHER" id="PTHR42774">
    <property type="entry name" value="PHOSPHOTRANSFERASE SYSTEM TRANSPORT PROTEIN"/>
    <property type="match status" value="1"/>
</dbReference>
<keyword evidence="3 4" id="KW-0418">Kinase</keyword>
<evidence type="ECO:0000256" key="3">
    <source>
        <dbReference type="ARBA" id="ARBA00022777"/>
    </source>
</evidence>
<dbReference type="PRINTS" id="PR00990">
    <property type="entry name" value="RIBOKINASE"/>
</dbReference>
<evidence type="ECO:0000256" key="1">
    <source>
        <dbReference type="ARBA" id="ARBA00010688"/>
    </source>
</evidence>
<sequence>MKKYDVIGVGCCAFDCLMKVSKNPGPDERIRAGDFIIQGGGEVGTALVAVARLGGKAKFIGRLGNDNFGEFLIEDFKREGVDTSSTILEKRKTTRFACILVDEKTGKRGIIYSEKGVPGAMPSDIRESEIKQAKYLLVSQASPGIEASLKAARIMKKAGGTVVLDATKIIPQTKEFLRLSDVIIVDEEFACLLIGEKNYFRSAQKIFSMKKKGIVVVTAGTKGSFCVSKEGKFHTQAFKVKAVDTTGAGDVFHGAFALGLLRKWPLPYTAKFASAVSAMKCRSLGGRAGIPKLAEVKKFLKISH</sequence>
<gene>
    <name evidence="6" type="ORF">COY52_11515</name>
</gene>
<protein>
    <recommendedName>
        <fullName evidence="5">Carbohydrate kinase PfkB domain-containing protein</fullName>
    </recommendedName>
</protein>
<dbReference type="InterPro" id="IPR029056">
    <property type="entry name" value="Ribokinase-like"/>
</dbReference>
<comment type="similarity">
    <text evidence="1 4">Belongs to the carbohydrate kinase PfkB family.</text>
</comment>
<evidence type="ECO:0000313" key="6">
    <source>
        <dbReference type="EMBL" id="PIZ14679.1"/>
    </source>
</evidence>
<accession>A0A2M7S5E7</accession>
<evidence type="ECO:0000256" key="4">
    <source>
        <dbReference type="RuleBase" id="RU003704"/>
    </source>
</evidence>
<dbReference type="GO" id="GO:0016301">
    <property type="term" value="F:kinase activity"/>
    <property type="evidence" value="ECO:0007669"/>
    <property type="project" value="UniProtKB-KW"/>
</dbReference>
<dbReference type="InterPro" id="IPR052562">
    <property type="entry name" value="Ketohexokinase-related"/>
</dbReference>
<dbReference type="PANTHER" id="PTHR42774:SF3">
    <property type="entry name" value="KETOHEXOKINASE"/>
    <property type="match status" value="1"/>
</dbReference>
<dbReference type="AlphaFoldDB" id="A0A2M7S5E7"/>